<evidence type="ECO:0000256" key="5">
    <source>
        <dbReference type="SAM" id="Coils"/>
    </source>
</evidence>
<evidence type="ECO:0000256" key="2">
    <source>
        <dbReference type="ARBA" id="ARBA00022692"/>
    </source>
</evidence>
<evidence type="ECO:0000256" key="4">
    <source>
        <dbReference type="ARBA" id="ARBA00023136"/>
    </source>
</evidence>
<protein>
    <recommendedName>
        <fullName evidence="10">Mitochondrial inner membrane protein</fullName>
    </recommendedName>
</protein>
<comment type="subcellular location">
    <subcellularLocation>
        <location evidence="1">Membrane</location>
    </subcellularLocation>
</comment>
<evidence type="ECO:0000313" key="8">
    <source>
        <dbReference type="EMBL" id="QDL91462.1"/>
    </source>
</evidence>
<dbReference type="KEGG" id="ppru:FDP22_06485"/>
<feature type="compositionally biased region" description="Basic and acidic residues" evidence="6">
    <location>
        <begin position="1"/>
        <end position="13"/>
    </location>
</feature>
<dbReference type="Pfam" id="PF09731">
    <property type="entry name" value="Mitofilin"/>
    <property type="match status" value="1"/>
</dbReference>
<reference evidence="8 9" key="1">
    <citation type="submission" date="2019-06" db="EMBL/GenBank/DDBJ databases">
        <title>Genome sequence of Rhodobacteraceae bacterium D4M1.</title>
        <authorList>
            <person name="Cao J."/>
        </authorList>
    </citation>
    <scope>NUCLEOTIDE SEQUENCE [LARGE SCALE GENOMIC DNA]</scope>
    <source>
        <strain evidence="8 9">D4M1</strain>
    </source>
</reference>
<evidence type="ECO:0000313" key="9">
    <source>
        <dbReference type="Proteomes" id="UP000305888"/>
    </source>
</evidence>
<evidence type="ECO:0000256" key="7">
    <source>
        <dbReference type="SAM" id="Phobius"/>
    </source>
</evidence>
<dbReference type="InterPro" id="IPR019133">
    <property type="entry name" value="MIC60"/>
</dbReference>
<feature type="compositionally biased region" description="Basic and acidic residues" evidence="6">
    <location>
        <begin position="98"/>
        <end position="109"/>
    </location>
</feature>
<sequence>MTRDTRTEAEIDAAKPGPDHAAGPKLTTPDPFADMPSGPRMAAPAGPAAGPHAPGAGAPAPDPATAAPLPGAMPEADPIPDAAYAGQPEAPLAPAPLPEEHEHEEEEHYSIAGRVLTGLVLILIGGALFLWAGPKLAPHLPSGMAPVAAWLTPGGETLEAEIAQLRAELDSRIDALDTGPDEAALTDMVNTRVAQALQDNATDRQQRLDSQLARIDQLSDQIAASDSGAIETRLAQAESQLKGLEAQISSLGDGLAQENAARLDSLNAAVDGVKAELADLTGRVGGLSQKVDEVAATSARRAEESEAVAAQAETVRQSAEYQAALNDIGAAIETGAPLTGPIAALSQIGDTQVPEGLTSAAQTGVPTLAALRADFPDAAHAAIRASLKAGAGTGIFDRATAFLSAQVASRSLTEQEGDSTDAILSRVDARLREDKLDAALTEAEALPPEAKEAMAGWLERAARRRDALAAYETLREAPVAN</sequence>
<keyword evidence="5" id="KW-0175">Coiled coil</keyword>
<evidence type="ECO:0000256" key="3">
    <source>
        <dbReference type="ARBA" id="ARBA00022989"/>
    </source>
</evidence>
<feature type="transmembrane region" description="Helical" evidence="7">
    <location>
        <begin position="111"/>
        <end position="132"/>
    </location>
</feature>
<feature type="compositionally biased region" description="Low complexity" evidence="6">
    <location>
        <begin position="36"/>
        <end position="72"/>
    </location>
</feature>
<keyword evidence="4 7" id="KW-0472">Membrane</keyword>
<keyword evidence="2 7" id="KW-0812">Transmembrane</keyword>
<name>A0A5B8FY70_9RHOB</name>
<dbReference type="Proteomes" id="UP000305888">
    <property type="component" value="Chromosome"/>
</dbReference>
<dbReference type="RefSeq" id="WP_138577735.1">
    <property type="nucleotide sequence ID" value="NZ_CP040818.1"/>
</dbReference>
<dbReference type="EMBL" id="CP040818">
    <property type="protein sequence ID" value="QDL91462.1"/>
    <property type="molecule type" value="Genomic_DNA"/>
</dbReference>
<feature type="region of interest" description="Disordered" evidence="6">
    <location>
        <begin position="1"/>
        <end position="109"/>
    </location>
</feature>
<keyword evidence="3 7" id="KW-1133">Transmembrane helix</keyword>
<dbReference type="AlphaFoldDB" id="A0A5B8FY70"/>
<evidence type="ECO:0008006" key="10">
    <source>
        <dbReference type="Google" id="ProtNLM"/>
    </source>
</evidence>
<evidence type="ECO:0000256" key="6">
    <source>
        <dbReference type="SAM" id="MobiDB-lite"/>
    </source>
</evidence>
<evidence type="ECO:0000256" key="1">
    <source>
        <dbReference type="ARBA" id="ARBA00004370"/>
    </source>
</evidence>
<gene>
    <name evidence="8" type="ORF">FDP22_06485</name>
</gene>
<organism evidence="8 9">
    <name type="scientific">Paroceanicella profunda</name>
    <dbReference type="NCBI Taxonomy" id="2579971"/>
    <lineage>
        <taxon>Bacteria</taxon>
        <taxon>Pseudomonadati</taxon>
        <taxon>Pseudomonadota</taxon>
        <taxon>Alphaproteobacteria</taxon>
        <taxon>Rhodobacterales</taxon>
        <taxon>Paracoccaceae</taxon>
        <taxon>Paroceanicella</taxon>
    </lineage>
</organism>
<feature type="coiled-coil region" evidence="5">
    <location>
        <begin position="227"/>
        <end position="283"/>
    </location>
</feature>
<dbReference type="Gene3D" id="1.20.5.340">
    <property type="match status" value="1"/>
</dbReference>
<dbReference type="OrthoDB" id="7659420at2"/>
<keyword evidence="9" id="KW-1185">Reference proteome</keyword>
<accession>A0A5B8FY70</accession>
<proteinExistence type="predicted"/>
<dbReference type="GO" id="GO:0016020">
    <property type="term" value="C:membrane"/>
    <property type="evidence" value="ECO:0007669"/>
    <property type="project" value="UniProtKB-SubCell"/>
</dbReference>